<feature type="compositionally biased region" description="Basic and acidic residues" evidence="7">
    <location>
        <begin position="208"/>
        <end position="219"/>
    </location>
</feature>
<feature type="compositionally biased region" description="Low complexity" evidence="7">
    <location>
        <begin position="149"/>
        <end position="163"/>
    </location>
</feature>
<dbReference type="PANTHER" id="PTHR31241:SF2">
    <property type="entry name" value="DEHYDRATION-RESPONSIVE ELEMENT-BINDING PROTEIN 2F"/>
    <property type="match status" value="1"/>
</dbReference>
<feature type="region of interest" description="Disordered" evidence="7">
    <location>
        <begin position="1"/>
        <end position="28"/>
    </location>
</feature>
<dbReference type="PROSITE" id="PS51032">
    <property type="entry name" value="AP2_ERF"/>
    <property type="match status" value="1"/>
</dbReference>
<dbReference type="Pfam" id="PF00847">
    <property type="entry name" value="AP2"/>
    <property type="match status" value="1"/>
</dbReference>
<evidence type="ECO:0000256" key="2">
    <source>
        <dbReference type="ARBA" id="ARBA00023015"/>
    </source>
</evidence>
<keyword evidence="3" id="KW-0238">DNA-binding</keyword>
<dbReference type="Proteomes" id="UP000236161">
    <property type="component" value="Unassembled WGS sequence"/>
</dbReference>
<dbReference type="InterPro" id="IPR016177">
    <property type="entry name" value="DNA-bd_dom_sf"/>
</dbReference>
<dbReference type="EMBL" id="KZ451955">
    <property type="protein sequence ID" value="PKA58224.1"/>
    <property type="molecule type" value="Genomic_DNA"/>
</dbReference>
<proteinExistence type="inferred from homology"/>
<dbReference type="InterPro" id="IPR001471">
    <property type="entry name" value="AP2/ERF_dom"/>
</dbReference>
<evidence type="ECO:0000256" key="6">
    <source>
        <dbReference type="ARBA" id="ARBA00024343"/>
    </source>
</evidence>
<reference evidence="9 10" key="1">
    <citation type="journal article" date="2017" name="Nature">
        <title>The Apostasia genome and the evolution of orchids.</title>
        <authorList>
            <person name="Zhang G.Q."/>
            <person name="Liu K.W."/>
            <person name="Li Z."/>
            <person name="Lohaus R."/>
            <person name="Hsiao Y.Y."/>
            <person name="Niu S.C."/>
            <person name="Wang J.Y."/>
            <person name="Lin Y.C."/>
            <person name="Xu Q."/>
            <person name="Chen L.J."/>
            <person name="Yoshida K."/>
            <person name="Fujiwara S."/>
            <person name="Wang Z.W."/>
            <person name="Zhang Y.Q."/>
            <person name="Mitsuda N."/>
            <person name="Wang M."/>
            <person name="Liu G.H."/>
            <person name="Pecoraro L."/>
            <person name="Huang H.X."/>
            <person name="Xiao X.J."/>
            <person name="Lin M."/>
            <person name="Wu X.Y."/>
            <person name="Wu W.L."/>
            <person name="Chen Y.Y."/>
            <person name="Chang S.B."/>
            <person name="Sakamoto S."/>
            <person name="Ohme-Takagi M."/>
            <person name="Yagi M."/>
            <person name="Zeng S.J."/>
            <person name="Shen C.Y."/>
            <person name="Yeh C.M."/>
            <person name="Luo Y.B."/>
            <person name="Tsai W.C."/>
            <person name="Van de Peer Y."/>
            <person name="Liu Z.J."/>
        </authorList>
    </citation>
    <scope>NUCLEOTIDE SEQUENCE [LARGE SCALE GENOMIC DNA]</scope>
    <source>
        <strain evidence="10">cv. Shenzhen</strain>
        <tissue evidence="9">Stem</tissue>
    </source>
</reference>
<dbReference type="AlphaFoldDB" id="A0A2I0ARP6"/>
<dbReference type="InterPro" id="IPR036955">
    <property type="entry name" value="AP2/ERF_dom_sf"/>
</dbReference>
<feature type="region of interest" description="Disordered" evidence="7">
    <location>
        <begin position="145"/>
        <end position="170"/>
    </location>
</feature>
<organism evidence="9 10">
    <name type="scientific">Apostasia shenzhenica</name>
    <dbReference type="NCBI Taxonomy" id="1088818"/>
    <lineage>
        <taxon>Eukaryota</taxon>
        <taxon>Viridiplantae</taxon>
        <taxon>Streptophyta</taxon>
        <taxon>Embryophyta</taxon>
        <taxon>Tracheophyta</taxon>
        <taxon>Spermatophyta</taxon>
        <taxon>Magnoliopsida</taxon>
        <taxon>Liliopsida</taxon>
        <taxon>Asparagales</taxon>
        <taxon>Orchidaceae</taxon>
        <taxon>Apostasioideae</taxon>
        <taxon>Apostasia</taxon>
    </lineage>
</organism>
<dbReference type="GO" id="GO:0006950">
    <property type="term" value="P:response to stress"/>
    <property type="evidence" value="ECO:0007669"/>
    <property type="project" value="TreeGrafter"/>
</dbReference>
<dbReference type="GO" id="GO:0000976">
    <property type="term" value="F:transcription cis-regulatory region binding"/>
    <property type="evidence" value="ECO:0007669"/>
    <property type="project" value="TreeGrafter"/>
</dbReference>
<dbReference type="GO" id="GO:0005634">
    <property type="term" value="C:nucleus"/>
    <property type="evidence" value="ECO:0007669"/>
    <property type="project" value="UniProtKB-SubCell"/>
</dbReference>
<feature type="region of interest" description="Disordered" evidence="7">
    <location>
        <begin position="191"/>
        <end position="226"/>
    </location>
</feature>
<accession>A0A2I0ARP6</accession>
<evidence type="ECO:0000256" key="7">
    <source>
        <dbReference type="SAM" id="MobiDB-lite"/>
    </source>
</evidence>
<evidence type="ECO:0000313" key="9">
    <source>
        <dbReference type="EMBL" id="PKA58224.1"/>
    </source>
</evidence>
<name>A0A2I0ARP6_9ASPA</name>
<comment type="similarity">
    <text evidence="6">Belongs to the AP2/ERF transcription factor family. ERF subfamily.</text>
</comment>
<protein>
    <submittedName>
        <fullName evidence="9">Dehydration-responsive element-binding protein 2F</fullName>
    </submittedName>
</protein>
<dbReference type="GO" id="GO:0045893">
    <property type="term" value="P:positive regulation of DNA-templated transcription"/>
    <property type="evidence" value="ECO:0007669"/>
    <property type="project" value="TreeGrafter"/>
</dbReference>
<dbReference type="PRINTS" id="PR00367">
    <property type="entry name" value="ETHRSPELEMNT"/>
</dbReference>
<keyword evidence="10" id="KW-1185">Reference proteome</keyword>
<evidence type="ECO:0000259" key="8">
    <source>
        <dbReference type="PROSITE" id="PS51032"/>
    </source>
</evidence>
<dbReference type="PANTHER" id="PTHR31241">
    <property type="entry name" value="DEHYDRATION-RESPONSIVE ELEMENT-BINDING PROTEIN 2C"/>
    <property type="match status" value="1"/>
</dbReference>
<evidence type="ECO:0000256" key="5">
    <source>
        <dbReference type="ARBA" id="ARBA00023242"/>
    </source>
</evidence>
<dbReference type="CDD" id="cd00018">
    <property type="entry name" value="AP2"/>
    <property type="match status" value="1"/>
</dbReference>
<evidence type="ECO:0000256" key="3">
    <source>
        <dbReference type="ARBA" id="ARBA00023125"/>
    </source>
</evidence>
<evidence type="ECO:0000256" key="4">
    <source>
        <dbReference type="ARBA" id="ARBA00023163"/>
    </source>
</evidence>
<dbReference type="SUPFAM" id="SSF54171">
    <property type="entry name" value="DNA-binding domain"/>
    <property type="match status" value="1"/>
</dbReference>
<gene>
    <name evidence="9" type="primary">DREB2F</name>
    <name evidence="9" type="ORF">AXF42_Ash012947</name>
</gene>
<dbReference type="OrthoDB" id="550883at2759"/>
<evidence type="ECO:0000313" key="10">
    <source>
        <dbReference type="Proteomes" id="UP000236161"/>
    </source>
</evidence>
<dbReference type="SMART" id="SM00380">
    <property type="entry name" value="AP2"/>
    <property type="match status" value="1"/>
</dbReference>
<keyword evidence="2" id="KW-0805">Transcription regulation</keyword>
<evidence type="ECO:0000256" key="1">
    <source>
        <dbReference type="ARBA" id="ARBA00004123"/>
    </source>
</evidence>
<keyword evidence="5" id="KW-0539">Nucleus</keyword>
<feature type="compositionally biased region" description="Basic residues" evidence="7">
    <location>
        <begin position="8"/>
        <end position="18"/>
    </location>
</feature>
<comment type="subcellular location">
    <subcellularLocation>
        <location evidence="1">Nucleus</location>
    </subcellularLocation>
</comment>
<feature type="domain" description="AP2/ERF" evidence="8">
    <location>
        <begin position="30"/>
        <end position="87"/>
    </location>
</feature>
<dbReference type="FunFam" id="3.30.730.10:FF:000001">
    <property type="entry name" value="Ethylene-responsive transcription factor 2"/>
    <property type="match status" value="1"/>
</dbReference>
<dbReference type="Gene3D" id="3.30.730.10">
    <property type="entry name" value="AP2/ERF domain"/>
    <property type="match status" value="1"/>
</dbReference>
<keyword evidence="4" id="KW-0804">Transcription</keyword>
<sequence length="285" mass="31270">MENFIKRPPPRPWKKVPARGKGGPQNSSCEYRGVRQRTWGKWVAEIREPKKRTRIWLGSFSTADEAALAYDDAARRLYGPDAYLNLPHLRSISSASATAGKSFSSRHRLLRWLPSSAARSIPPCGLLNIGAQHNVHVIHQRLQEFKNNSKSSSSSASSAAAKAAEPERIDVGRPQIDLKEFLQQLGVIKEDKETDGGEVAAPPETGGEDGRRMEEEKMGGGEGCSEGINEELINNWNDDALEEIRAFEDHTAAVVVAGGGGGMETALMYDVHDDLSLPNISIWDL</sequence>
<dbReference type="GO" id="GO:0003700">
    <property type="term" value="F:DNA-binding transcription factor activity"/>
    <property type="evidence" value="ECO:0007669"/>
    <property type="project" value="InterPro"/>
</dbReference>